<sequence length="306" mass="34377">MSFDVVHTEKRIAQSAGVSGPRNAEDYDPEKELDANRYALIVQQSKVPIIALFNAAVKEDTSFLLPLMLLATIRTMRRIPRTFFIRNGPEYERYVFKTIHWWARRICRIGRIRLQVSGAEKIRPDRAYLFVSNHRSPADIPVLFDAIPQNAAFVANGMFRMIPAFSFWMRASGTVFIEQGNQKAELAAFKTMIRRLKQGRSLILFPEGHTHQGPGIDTFSRGGIYAAVLAGVPIVPVCLSGTDKVIRPGSLHINRRSRVIVEFGAPIETRHLGMAAKKNIDTILHDTIAGMLDRQTSKQGGRPRQA</sequence>
<dbReference type="SUPFAM" id="SSF69593">
    <property type="entry name" value="Glycerol-3-phosphate (1)-acyltransferase"/>
    <property type="match status" value="1"/>
</dbReference>
<dbReference type="InterPro" id="IPR002123">
    <property type="entry name" value="Plipid/glycerol_acylTrfase"/>
</dbReference>
<name>A0A3P3XHG4_9SPIR</name>
<comment type="pathway">
    <text evidence="1">Lipid metabolism.</text>
</comment>
<dbReference type="AlphaFoldDB" id="A0A3P3XHG4"/>
<evidence type="ECO:0000259" key="6">
    <source>
        <dbReference type="SMART" id="SM00563"/>
    </source>
</evidence>
<dbReference type="SMART" id="SM00563">
    <property type="entry name" value="PlsC"/>
    <property type="match status" value="1"/>
</dbReference>
<dbReference type="GO" id="GO:0006654">
    <property type="term" value="P:phosphatidic acid biosynthetic process"/>
    <property type="evidence" value="ECO:0007669"/>
    <property type="project" value="TreeGrafter"/>
</dbReference>
<evidence type="ECO:0000256" key="1">
    <source>
        <dbReference type="ARBA" id="ARBA00005189"/>
    </source>
</evidence>
<keyword evidence="4" id="KW-0443">Lipid metabolism</keyword>
<keyword evidence="5 7" id="KW-0012">Acyltransferase</keyword>
<dbReference type="Pfam" id="PF01553">
    <property type="entry name" value="Acyltransferase"/>
    <property type="match status" value="1"/>
</dbReference>
<evidence type="ECO:0000256" key="3">
    <source>
        <dbReference type="ARBA" id="ARBA00022679"/>
    </source>
</evidence>
<dbReference type="CDD" id="cd07989">
    <property type="entry name" value="LPLAT_AGPAT-like"/>
    <property type="match status" value="1"/>
</dbReference>
<evidence type="ECO:0000313" key="7">
    <source>
        <dbReference type="EMBL" id="SLM11972.1"/>
    </source>
</evidence>
<accession>A0A3P3XHG4</accession>
<dbReference type="PANTHER" id="PTHR10434">
    <property type="entry name" value="1-ACYL-SN-GLYCEROL-3-PHOSPHATE ACYLTRANSFERASE"/>
    <property type="match status" value="1"/>
</dbReference>
<keyword evidence="3 7" id="KW-0808">Transferase</keyword>
<dbReference type="EMBL" id="FWDM01000014">
    <property type="protein sequence ID" value="SLM11972.1"/>
    <property type="molecule type" value="Genomic_DNA"/>
</dbReference>
<dbReference type="GO" id="GO:0003841">
    <property type="term" value="F:1-acylglycerol-3-phosphate O-acyltransferase activity"/>
    <property type="evidence" value="ECO:0007669"/>
    <property type="project" value="TreeGrafter"/>
</dbReference>
<gene>
    <name evidence="7" type="ORF">SPIROBIBN47_210151</name>
</gene>
<keyword evidence="2" id="KW-0444">Lipid biosynthesis</keyword>
<protein>
    <submittedName>
        <fullName evidence="7">Putative Phospholipid/glycerol acyltransferase</fullName>
    </submittedName>
</protein>
<feature type="domain" description="Phospholipid/glycerol acyltransferase" evidence="6">
    <location>
        <begin position="128"/>
        <end position="242"/>
    </location>
</feature>
<evidence type="ECO:0000256" key="4">
    <source>
        <dbReference type="ARBA" id="ARBA00023098"/>
    </source>
</evidence>
<reference evidence="7" key="1">
    <citation type="submission" date="2017-02" db="EMBL/GenBank/DDBJ databases">
        <authorList>
            <person name="Regsiter A."/>
            <person name="William W."/>
        </authorList>
    </citation>
    <scope>NUCLEOTIDE SEQUENCE</scope>
    <source>
        <strain evidence="7">Bib</strain>
    </source>
</reference>
<organism evidence="7">
    <name type="scientific">uncultured spirochete</name>
    <dbReference type="NCBI Taxonomy" id="156406"/>
    <lineage>
        <taxon>Bacteria</taxon>
        <taxon>Pseudomonadati</taxon>
        <taxon>Spirochaetota</taxon>
        <taxon>Spirochaetia</taxon>
        <taxon>Spirochaetales</taxon>
        <taxon>environmental samples</taxon>
    </lineage>
</organism>
<proteinExistence type="predicted"/>
<evidence type="ECO:0000256" key="2">
    <source>
        <dbReference type="ARBA" id="ARBA00022516"/>
    </source>
</evidence>
<evidence type="ECO:0000256" key="5">
    <source>
        <dbReference type="ARBA" id="ARBA00023315"/>
    </source>
</evidence>
<dbReference type="PANTHER" id="PTHR10434:SF64">
    <property type="entry name" value="1-ACYL-SN-GLYCEROL-3-PHOSPHATE ACYLTRANSFERASE-RELATED"/>
    <property type="match status" value="1"/>
</dbReference>